<dbReference type="GO" id="GO:0004622">
    <property type="term" value="F:phosphatidylcholine lysophospholipase activity"/>
    <property type="evidence" value="ECO:0007669"/>
    <property type="project" value="InterPro"/>
</dbReference>
<feature type="active site" description="Proton acceptor" evidence="9">
    <location>
        <position position="1159"/>
    </location>
</feature>
<evidence type="ECO:0000256" key="9">
    <source>
        <dbReference type="PROSITE-ProRule" id="PRU01161"/>
    </source>
</evidence>
<reference evidence="14" key="1">
    <citation type="submission" date="2024-06" db="EMBL/GenBank/DDBJ databases">
        <authorList>
            <person name="Liu X."/>
            <person name="Lenzi L."/>
            <person name="Haldenby T S."/>
            <person name="Uol C."/>
        </authorList>
    </citation>
    <scope>NUCLEOTIDE SEQUENCE</scope>
</reference>
<feature type="region of interest" description="Disordered" evidence="10">
    <location>
        <begin position="1469"/>
        <end position="1551"/>
    </location>
</feature>
<sequence length="1698" mass="188316">MASASKEMVVPIFSSIAAGDDATRGFLQRTFDLVMKFVTGSVLIEIFPSLAYSHNIVILIALSAALALMLLYLCFRHVKNEVTHKEASSHATPRFRKRDKIRYYATRFGRKFHNITDKLNKIKSQEARRALIISFVKKIFNIPDESTSVTLNRYRLPESFFEPDEDEDTSYPEDLKLMISSIRVFGHLEKSLLMDFCKFIKTVNLKTGEYLFRIGQRDENVYVVRTGRIQLDARDSDGSEFILSEVTRGGSIDSFVSVLKVLTGVPCLYDTLEAVALEDSSVLMLPIRSFLEVCRPRTPPLMRILQMITVRLQRLTALAIQNQLGLFSELIKQDSVTCEGNSKAKAYLLSLQEGRMSTQSSSAEVCAGADSSSGRPPSVPTEGDLPDRLIEGLNSCDPVIDDLQNEFNSEDNLSPHQSVCGGLELGEAPSSAVKGAHPLLSSPSQTSSPADNRQYDYLTQSAPVESSSSTGVMEQSGLNDQVSPNDSLPGESAQCPTLDKESEPKLLAAVRDDIGLLLNLPDSSVLDGHVTLASVPSGTVLSHESEMQNDLYYVVSGGLCASKSATDIGDKGVCSLFRCGPGDVIGFLGLISGETNNYSIKTTANSIVATLSRDYFYTIVRQNPSALINAIRLINARVSPLLHQLDFAIQWITLDAGKALFKKGDSAEHLFVVLSGRLRMVDTLPDGRRRIVSELGRGDLVGLLEVVCSQSRIYTVIAIRDSEVARVPAALMQHLREKVPQVLSRIVRLLSNKLLGNMTATQGTATGLDLGLPGIPNSIGYGGISADSKVDSTVTRSTMSNVRTIAILPVTGVINAEAFTLELQHSMTPIGSSVRLTSHIVKRRLGSGALDSVNQYRLNAWLSHQEDLHRIVFFVCSCSRTSTWNRLCIRQADCVLVLALGNADPGRLSPVELMLMNHPTKASKVLVLMYPLDTDYPRRGQTAKWLNVRPWISHHYHIRCEPRVFTPRSPEDLVAFYSNVFAKEHANPLSDISRLARYLTGEAIGLVLGGGGARGCAHVGVIRAFQDLGIPIDLIGGTSMGAFMSALWADETRFAQFTQRARNLTNSLNSTWKRLKDFTYPVVSVFSGREFNEQLKKVFDDRQVEDLWLPSFYVTTDITNCKMRVHVQGSLWRYVRASMTLSGYFPPMCDPYDGSMLVDGGYMNNLPADIMASFGAKTIFAVDVGATVDTDFTNYGDHLSGWNLLYHRFFKSNSGMRVPNLTEIQTRLAYISCVKQLEQVKNSGLYHYMRPPIDRFMTLQFAAFDEIMNVGCEYTKDMFRRWHEEGVLRQMVPGLRHTPFLSQSNGTPHRTPTKPSTPSPDGAKSEGPGDWLIQTFDERRSFVDLAETLSRGNSLTRSRSSDTDEESSDYFTGVRRRSNRTLLSHIMPVHSTPSLNASASAAAYDNEVGWKRFILAQDKSKYVPSLSKAVYSCLHSASHLLSRTFPHTKFFRRRALSADFDVSGESSLLDSSDEAGHYSDAHECPGNDSHSSTNRLLCRYLSPPRIKSDSSQKQQTNSSNVHRNYRDPGRRESEPSQSERPLPPHRHSDGNLLSQEVTVSSSVPLSNTNPVDEEGYMEDIESDDEAGLHSTIVSEPEMGVHKVYTAHHLAAGGIASRLARSDRALNQFDLMTVCPGECSCSVEDRNRESLSMSFRSYDAECLNTSTLPPTRNRRLRRRASLNRLRRQPKWSESETPTT</sequence>
<evidence type="ECO:0000256" key="6">
    <source>
        <dbReference type="ARBA" id="ARBA00022989"/>
    </source>
</evidence>
<dbReference type="InterPro" id="IPR050301">
    <property type="entry name" value="NTE"/>
</dbReference>
<dbReference type="PANTHER" id="PTHR14226:SF29">
    <property type="entry name" value="NEUROPATHY TARGET ESTERASE SWS"/>
    <property type="match status" value="1"/>
</dbReference>
<dbReference type="PANTHER" id="PTHR14226">
    <property type="entry name" value="NEUROPATHY TARGET ESTERASE/SWISS CHEESE D.MELANOGASTER"/>
    <property type="match status" value="1"/>
</dbReference>
<evidence type="ECO:0000256" key="7">
    <source>
        <dbReference type="ARBA" id="ARBA00023098"/>
    </source>
</evidence>
<feature type="region of interest" description="Disordered" evidence="10">
    <location>
        <begin position="1297"/>
        <end position="1330"/>
    </location>
</feature>
<evidence type="ECO:0000256" key="2">
    <source>
        <dbReference type="ARBA" id="ARBA00006636"/>
    </source>
</evidence>
<keyword evidence="4 9" id="KW-0378">Hydrolase</keyword>
<dbReference type="InterPro" id="IPR056556">
    <property type="entry name" value="NTE1_P-loop_dom"/>
</dbReference>
<name>A0AAV2TPJ1_CALDB</name>
<comment type="similarity">
    <text evidence="2">Belongs to the NTE family.</text>
</comment>
<dbReference type="GO" id="GO:0016020">
    <property type="term" value="C:membrane"/>
    <property type="evidence" value="ECO:0007669"/>
    <property type="project" value="UniProtKB-SubCell"/>
</dbReference>
<evidence type="ECO:0000256" key="5">
    <source>
        <dbReference type="ARBA" id="ARBA00022963"/>
    </source>
</evidence>
<dbReference type="GO" id="GO:0046470">
    <property type="term" value="P:phosphatidylcholine metabolic process"/>
    <property type="evidence" value="ECO:0007669"/>
    <property type="project" value="InterPro"/>
</dbReference>
<keyword evidence="6 11" id="KW-1133">Transmembrane helix</keyword>
<feature type="active site" description="Nucleophile" evidence="9">
    <location>
        <position position="1039"/>
    </location>
</feature>
<keyword evidence="5 9" id="KW-0442">Lipid degradation</keyword>
<evidence type="ECO:0000313" key="15">
    <source>
        <dbReference type="Proteomes" id="UP001497525"/>
    </source>
</evidence>
<dbReference type="Proteomes" id="UP001497525">
    <property type="component" value="Unassembled WGS sequence"/>
</dbReference>
<dbReference type="Pfam" id="PF24179">
    <property type="entry name" value="NTE_Ploop"/>
    <property type="match status" value="1"/>
</dbReference>
<feature type="compositionally biased region" description="Polar residues" evidence="10">
    <location>
        <begin position="1509"/>
        <end position="1522"/>
    </location>
</feature>
<keyword evidence="8 11" id="KW-0472">Membrane</keyword>
<dbReference type="Gene3D" id="3.40.1090.10">
    <property type="entry name" value="Cytosolic phospholipase A2 catalytic domain"/>
    <property type="match status" value="2"/>
</dbReference>
<keyword evidence="3 11" id="KW-0812">Transmembrane</keyword>
<evidence type="ECO:0000256" key="4">
    <source>
        <dbReference type="ARBA" id="ARBA00022801"/>
    </source>
</evidence>
<evidence type="ECO:0000256" key="11">
    <source>
        <dbReference type="SAM" id="Phobius"/>
    </source>
</evidence>
<feature type="compositionally biased region" description="Polar residues" evidence="10">
    <location>
        <begin position="457"/>
        <end position="486"/>
    </location>
</feature>
<evidence type="ECO:0000256" key="1">
    <source>
        <dbReference type="ARBA" id="ARBA00004370"/>
    </source>
</evidence>
<dbReference type="InterPro" id="IPR016035">
    <property type="entry name" value="Acyl_Trfase/lysoPLipase"/>
</dbReference>
<feature type="domain" description="Cyclic nucleotide-binding" evidence="12">
    <location>
        <begin position="633"/>
        <end position="753"/>
    </location>
</feature>
<dbReference type="CDD" id="cd00038">
    <property type="entry name" value="CAP_ED"/>
    <property type="match status" value="3"/>
</dbReference>
<dbReference type="InterPro" id="IPR000595">
    <property type="entry name" value="cNMP-bd_dom"/>
</dbReference>
<evidence type="ECO:0000256" key="3">
    <source>
        <dbReference type="ARBA" id="ARBA00022692"/>
    </source>
</evidence>
<protein>
    <submittedName>
        <fullName evidence="14">Uncharacterized protein</fullName>
    </submittedName>
</protein>
<feature type="region of interest" description="Disordered" evidence="10">
    <location>
        <begin position="1353"/>
        <end position="1372"/>
    </location>
</feature>
<feature type="compositionally biased region" description="Polar residues" evidence="10">
    <location>
        <begin position="1300"/>
        <end position="1316"/>
    </location>
</feature>
<feature type="compositionally biased region" description="Basic and acidic residues" evidence="10">
    <location>
        <begin position="1524"/>
        <end position="1534"/>
    </location>
</feature>
<feature type="short sequence motif" description="GXGXXG" evidence="9">
    <location>
        <begin position="1010"/>
        <end position="1015"/>
    </location>
</feature>
<organism evidence="14 15">
    <name type="scientific">Calicophoron daubneyi</name>
    <name type="common">Rumen fluke</name>
    <name type="synonym">Paramphistomum daubneyi</name>
    <dbReference type="NCBI Taxonomy" id="300641"/>
    <lineage>
        <taxon>Eukaryota</taxon>
        <taxon>Metazoa</taxon>
        <taxon>Spiralia</taxon>
        <taxon>Lophotrochozoa</taxon>
        <taxon>Platyhelminthes</taxon>
        <taxon>Trematoda</taxon>
        <taxon>Digenea</taxon>
        <taxon>Plagiorchiida</taxon>
        <taxon>Pronocephalata</taxon>
        <taxon>Paramphistomoidea</taxon>
        <taxon>Paramphistomidae</taxon>
        <taxon>Calicophoron</taxon>
    </lineage>
</organism>
<dbReference type="SUPFAM" id="SSF52151">
    <property type="entry name" value="FabD/lysophospholipase-like"/>
    <property type="match status" value="1"/>
</dbReference>
<dbReference type="Pfam" id="PF01734">
    <property type="entry name" value="Patatin"/>
    <property type="match status" value="1"/>
</dbReference>
<accession>A0AAV2TPJ1</accession>
<dbReference type="InterPro" id="IPR002641">
    <property type="entry name" value="PNPLA_dom"/>
</dbReference>
<dbReference type="EMBL" id="CAXLJL010000379">
    <property type="protein sequence ID" value="CAL5137302.1"/>
    <property type="molecule type" value="Genomic_DNA"/>
</dbReference>
<dbReference type="InterPro" id="IPR001423">
    <property type="entry name" value="LysoPLipase_patatin_CS"/>
</dbReference>
<dbReference type="PROSITE" id="PS51635">
    <property type="entry name" value="PNPLA"/>
    <property type="match status" value="1"/>
</dbReference>
<dbReference type="InterPro" id="IPR014710">
    <property type="entry name" value="RmlC-like_jellyroll"/>
</dbReference>
<dbReference type="PROSITE" id="PS01237">
    <property type="entry name" value="UPF0028"/>
    <property type="match status" value="1"/>
</dbReference>
<dbReference type="Pfam" id="PF00027">
    <property type="entry name" value="cNMP_binding"/>
    <property type="match status" value="3"/>
</dbReference>
<feature type="domain" description="Cyclic nucleotide-binding" evidence="12">
    <location>
        <begin position="535"/>
        <end position="620"/>
    </location>
</feature>
<feature type="region of interest" description="Disordered" evidence="10">
    <location>
        <begin position="360"/>
        <end position="388"/>
    </location>
</feature>
<dbReference type="GO" id="GO:0005783">
    <property type="term" value="C:endoplasmic reticulum"/>
    <property type="evidence" value="ECO:0007669"/>
    <property type="project" value="TreeGrafter"/>
</dbReference>
<feature type="compositionally biased region" description="Polar residues" evidence="10">
    <location>
        <begin position="406"/>
        <end position="417"/>
    </location>
</feature>
<feature type="domain" description="PNPLA" evidence="13">
    <location>
        <begin position="1006"/>
        <end position="1172"/>
    </location>
</feature>
<evidence type="ECO:0000259" key="12">
    <source>
        <dbReference type="PROSITE" id="PS50042"/>
    </source>
</evidence>
<evidence type="ECO:0000313" key="14">
    <source>
        <dbReference type="EMBL" id="CAL5137302.1"/>
    </source>
</evidence>
<proteinExistence type="inferred from homology"/>
<evidence type="ECO:0000259" key="13">
    <source>
        <dbReference type="PROSITE" id="PS51635"/>
    </source>
</evidence>
<feature type="compositionally biased region" description="Basic residues" evidence="10">
    <location>
        <begin position="1678"/>
        <end position="1688"/>
    </location>
</feature>
<feature type="short sequence motif" description="DGA/G" evidence="9">
    <location>
        <begin position="1159"/>
        <end position="1161"/>
    </location>
</feature>
<comment type="subcellular location">
    <subcellularLocation>
        <location evidence="1">Membrane</location>
    </subcellularLocation>
</comment>
<comment type="caution">
    <text evidence="14">The sequence shown here is derived from an EMBL/GenBank/DDBJ whole genome shotgun (WGS) entry which is preliminary data.</text>
</comment>
<dbReference type="InterPro" id="IPR018490">
    <property type="entry name" value="cNMP-bd_dom_sf"/>
</dbReference>
<dbReference type="SMART" id="SM00100">
    <property type="entry name" value="cNMP"/>
    <property type="match status" value="3"/>
</dbReference>
<feature type="region of interest" description="Disordered" evidence="10">
    <location>
        <begin position="431"/>
        <end position="500"/>
    </location>
</feature>
<keyword evidence="7 9" id="KW-0443">Lipid metabolism</keyword>
<feature type="region of interest" description="Disordered" evidence="10">
    <location>
        <begin position="406"/>
        <end position="425"/>
    </location>
</feature>
<dbReference type="GO" id="GO:0016042">
    <property type="term" value="P:lipid catabolic process"/>
    <property type="evidence" value="ECO:0007669"/>
    <property type="project" value="UniProtKB-UniRule"/>
</dbReference>
<dbReference type="Gene3D" id="2.60.120.10">
    <property type="entry name" value="Jelly Rolls"/>
    <property type="match status" value="3"/>
</dbReference>
<feature type="compositionally biased region" description="Low complexity" evidence="10">
    <location>
        <begin position="438"/>
        <end position="449"/>
    </location>
</feature>
<dbReference type="SUPFAM" id="SSF51206">
    <property type="entry name" value="cAMP-binding domain-like"/>
    <property type="match status" value="3"/>
</dbReference>
<dbReference type="PROSITE" id="PS50042">
    <property type="entry name" value="CNMP_BINDING_3"/>
    <property type="match status" value="3"/>
</dbReference>
<feature type="compositionally biased region" description="Basic and acidic residues" evidence="10">
    <location>
        <begin position="1474"/>
        <end position="1485"/>
    </location>
</feature>
<evidence type="ECO:0000256" key="10">
    <source>
        <dbReference type="SAM" id="MobiDB-lite"/>
    </source>
</evidence>
<evidence type="ECO:0000256" key="8">
    <source>
        <dbReference type="ARBA" id="ARBA00023136"/>
    </source>
</evidence>
<feature type="domain" description="Cyclic nucleotide-binding" evidence="12">
    <location>
        <begin position="184"/>
        <end position="252"/>
    </location>
</feature>
<gene>
    <name evidence="14" type="ORF">CDAUBV1_LOCUS11629</name>
</gene>
<feature type="short sequence motif" description="GXSXG" evidence="9">
    <location>
        <begin position="1037"/>
        <end position="1041"/>
    </location>
</feature>
<feature type="region of interest" description="Disordered" evidence="10">
    <location>
        <begin position="1678"/>
        <end position="1698"/>
    </location>
</feature>
<feature type="transmembrane region" description="Helical" evidence="11">
    <location>
        <begin position="56"/>
        <end position="75"/>
    </location>
</feature>